<evidence type="ECO:0000256" key="1">
    <source>
        <dbReference type="ARBA" id="ARBA00009437"/>
    </source>
</evidence>
<comment type="caution">
    <text evidence="6">The sequence shown here is derived from an EMBL/GenBank/DDBJ whole genome shotgun (WGS) entry which is preliminary data.</text>
</comment>
<keyword evidence="4" id="KW-0804">Transcription</keyword>
<dbReference type="Gene3D" id="1.10.10.10">
    <property type="entry name" value="Winged helix-like DNA-binding domain superfamily/Winged helix DNA-binding domain"/>
    <property type="match status" value="1"/>
</dbReference>
<dbReference type="GO" id="GO:0003700">
    <property type="term" value="F:DNA-binding transcription factor activity"/>
    <property type="evidence" value="ECO:0007669"/>
    <property type="project" value="InterPro"/>
</dbReference>
<dbReference type="AlphaFoldDB" id="A0A430KTS1"/>
<keyword evidence="2" id="KW-0805">Transcription regulation</keyword>
<dbReference type="PANTHER" id="PTHR30126">
    <property type="entry name" value="HTH-TYPE TRANSCRIPTIONAL REGULATOR"/>
    <property type="match status" value="1"/>
</dbReference>
<dbReference type="PANTHER" id="PTHR30126:SF21">
    <property type="entry name" value="TRANSCRIPTIONAL REGULATOR-RELATED"/>
    <property type="match status" value="1"/>
</dbReference>
<keyword evidence="7" id="KW-1185">Reference proteome</keyword>
<evidence type="ECO:0000256" key="3">
    <source>
        <dbReference type="ARBA" id="ARBA00023125"/>
    </source>
</evidence>
<dbReference type="Pfam" id="PF03466">
    <property type="entry name" value="LysR_substrate"/>
    <property type="match status" value="1"/>
</dbReference>
<sequence length="282" mass="31707">MEMQLIRTFLSLAEVKRLSLCADLLCLTKSAVSSRIRQLENQLGKPLFSGSNSGMVLTKYGQSFYPHAAALQQRWEQARQEMQHNSEEIQTLRLGSHPALAHDILLRWTSYMWQADRSLNIHMAAHYSQEMINEVAIGNVDIGLIFITDATSGLTIKPVMEDRLLMVSTTAGLNIGQVDANDYLYLDWGWGYSAAHSERLPQLQQRKLSSGHGELGLDWLLLNGGTAYLPERTVHQELDNSTLFQVADAPQFKRPIYAVYPRQSNRKALIDQSLTALGNLHA</sequence>
<dbReference type="PROSITE" id="PS50931">
    <property type="entry name" value="HTH_LYSR"/>
    <property type="match status" value="1"/>
</dbReference>
<dbReference type="OrthoDB" id="6971749at2"/>
<feature type="domain" description="HTH lysR-type" evidence="5">
    <location>
        <begin position="1"/>
        <end position="58"/>
    </location>
</feature>
<dbReference type="InterPro" id="IPR036388">
    <property type="entry name" value="WH-like_DNA-bd_sf"/>
</dbReference>
<dbReference type="Pfam" id="PF00126">
    <property type="entry name" value="HTH_1"/>
    <property type="match status" value="1"/>
</dbReference>
<accession>A0A430KTS1</accession>
<keyword evidence="3" id="KW-0238">DNA-binding</keyword>
<dbReference type="RefSeq" id="WP_126157807.1">
    <property type="nucleotide sequence ID" value="NZ_RQXW01000004.1"/>
</dbReference>
<dbReference type="InterPro" id="IPR036390">
    <property type="entry name" value="WH_DNA-bd_sf"/>
</dbReference>
<proteinExistence type="inferred from homology"/>
<dbReference type="SUPFAM" id="SSF46785">
    <property type="entry name" value="Winged helix' DNA-binding domain"/>
    <property type="match status" value="1"/>
</dbReference>
<gene>
    <name evidence="6" type="ORF">EH243_06390</name>
</gene>
<reference evidence="6 7" key="1">
    <citation type="submission" date="2018-11" db="EMBL/GenBank/DDBJ databases">
        <title>The draft genome sequence of Amphritea opalescens ANRC-JH13T.</title>
        <authorList>
            <person name="Fang Z."/>
            <person name="Zhang Y."/>
            <person name="Han X."/>
        </authorList>
    </citation>
    <scope>NUCLEOTIDE SEQUENCE [LARGE SCALE GENOMIC DNA]</scope>
    <source>
        <strain evidence="6 7">ANRC-JH13</strain>
    </source>
</reference>
<comment type="similarity">
    <text evidence="1">Belongs to the LysR transcriptional regulatory family.</text>
</comment>
<dbReference type="Gene3D" id="3.40.190.10">
    <property type="entry name" value="Periplasmic binding protein-like II"/>
    <property type="match status" value="2"/>
</dbReference>
<evidence type="ECO:0000313" key="6">
    <source>
        <dbReference type="EMBL" id="RTE66704.1"/>
    </source>
</evidence>
<evidence type="ECO:0000313" key="7">
    <source>
        <dbReference type="Proteomes" id="UP000283087"/>
    </source>
</evidence>
<dbReference type="GO" id="GO:0000976">
    <property type="term" value="F:transcription cis-regulatory region binding"/>
    <property type="evidence" value="ECO:0007669"/>
    <property type="project" value="TreeGrafter"/>
</dbReference>
<dbReference type="InterPro" id="IPR005119">
    <property type="entry name" value="LysR_subst-bd"/>
</dbReference>
<protein>
    <submittedName>
        <fullName evidence="6">LysR family transcriptional regulator</fullName>
    </submittedName>
</protein>
<dbReference type="EMBL" id="RQXW01000004">
    <property type="protein sequence ID" value="RTE66704.1"/>
    <property type="molecule type" value="Genomic_DNA"/>
</dbReference>
<evidence type="ECO:0000256" key="4">
    <source>
        <dbReference type="ARBA" id="ARBA00023163"/>
    </source>
</evidence>
<evidence type="ECO:0000256" key="2">
    <source>
        <dbReference type="ARBA" id="ARBA00023015"/>
    </source>
</evidence>
<dbReference type="SUPFAM" id="SSF53850">
    <property type="entry name" value="Periplasmic binding protein-like II"/>
    <property type="match status" value="1"/>
</dbReference>
<evidence type="ECO:0000259" key="5">
    <source>
        <dbReference type="PROSITE" id="PS50931"/>
    </source>
</evidence>
<dbReference type="InterPro" id="IPR000847">
    <property type="entry name" value="LysR_HTH_N"/>
</dbReference>
<name>A0A430KTS1_9GAMM</name>
<dbReference type="Proteomes" id="UP000283087">
    <property type="component" value="Unassembled WGS sequence"/>
</dbReference>
<organism evidence="6 7">
    <name type="scientific">Amphritea opalescens</name>
    <dbReference type="NCBI Taxonomy" id="2490544"/>
    <lineage>
        <taxon>Bacteria</taxon>
        <taxon>Pseudomonadati</taxon>
        <taxon>Pseudomonadota</taxon>
        <taxon>Gammaproteobacteria</taxon>
        <taxon>Oceanospirillales</taxon>
        <taxon>Oceanospirillaceae</taxon>
        <taxon>Amphritea</taxon>
    </lineage>
</organism>